<reference evidence="1 3" key="2">
    <citation type="journal article" date="2018" name="Plant J.">
        <title>The Physcomitrella patens chromosome-scale assembly reveals moss genome structure and evolution.</title>
        <authorList>
            <person name="Lang D."/>
            <person name="Ullrich K.K."/>
            <person name="Murat F."/>
            <person name="Fuchs J."/>
            <person name="Jenkins J."/>
            <person name="Haas F.B."/>
            <person name="Piednoel M."/>
            <person name="Gundlach H."/>
            <person name="Van Bel M."/>
            <person name="Meyberg R."/>
            <person name="Vives C."/>
            <person name="Morata J."/>
            <person name="Symeonidi A."/>
            <person name="Hiss M."/>
            <person name="Muchero W."/>
            <person name="Kamisugi Y."/>
            <person name="Saleh O."/>
            <person name="Blanc G."/>
            <person name="Decker E.L."/>
            <person name="van Gessel N."/>
            <person name="Grimwood J."/>
            <person name="Hayes R.D."/>
            <person name="Graham S.W."/>
            <person name="Gunter L.E."/>
            <person name="McDaniel S.F."/>
            <person name="Hoernstein S.N.W."/>
            <person name="Larsson A."/>
            <person name="Li F.W."/>
            <person name="Perroud P.F."/>
            <person name="Phillips J."/>
            <person name="Ranjan P."/>
            <person name="Rokshar D.S."/>
            <person name="Rothfels C.J."/>
            <person name="Schneider L."/>
            <person name="Shu S."/>
            <person name="Stevenson D.W."/>
            <person name="Thummler F."/>
            <person name="Tillich M."/>
            <person name="Villarreal Aguilar J.C."/>
            <person name="Widiez T."/>
            <person name="Wong G.K."/>
            <person name="Wymore A."/>
            <person name="Zhang Y."/>
            <person name="Zimmer A.D."/>
            <person name="Quatrano R.S."/>
            <person name="Mayer K.F.X."/>
            <person name="Goodstein D."/>
            <person name="Casacuberta J.M."/>
            <person name="Vandepoele K."/>
            <person name="Reski R."/>
            <person name="Cuming A.C."/>
            <person name="Tuskan G.A."/>
            <person name="Maumus F."/>
            <person name="Salse J."/>
            <person name="Schmutz J."/>
            <person name="Rensing S.A."/>
        </authorList>
    </citation>
    <scope>NUCLEOTIDE SEQUENCE [LARGE SCALE GENOMIC DNA]</scope>
    <source>
        <strain evidence="2 3">cv. Gransden 2004</strain>
    </source>
</reference>
<proteinExistence type="predicted"/>
<evidence type="ECO:0000313" key="2">
    <source>
        <dbReference type="EnsemblPlants" id="Pp3c21_4320V3.1"/>
    </source>
</evidence>
<dbReference type="EMBL" id="ABEU02000021">
    <property type="protein sequence ID" value="PNR31589.1"/>
    <property type="molecule type" value="Genomic_DNA"/>
</dbReference>
<reference evidence="1 3" key="1">
    <citation type="journal article" date="2008" name="Science">
        <title>The Physcomitrella genome reveals evolutionary insights into the conquest of land by plants.</title>
        <authorList>
            <person name="Rensing S."/>
            <person name="Lang D."/>
            <person name="Zimmer A."/>
            <person name="Terry A."/>
            <person name="Salamov A."/>
            <person name="Shapiro H."/>
            <person name="Nishiyama T."/>
            <person name="Perroud P.-F."/>
            <person name="Lindquist E."/>
            <person name="Kamisugi Y."/>
            <person name="Tanahashi T."/>
            <person name="Sakakibara K."/>
            <person name="Fujita T."/>
            <person name="Oishi K."/>
            <person name="Shin-I T."/>
            <person name="Kuroki Y."/>
            <person name="Toyoda A."/>
            <person name="Suzuki Y."/>
            <person name="Hashimoto A."/>
            <person name="Yamaguchi K."/>
            <person name="Sugano A."/>
            <person name="Kohara Y."/>
            <person name="Fujiyama A."/>
            <person name="Anterola A."/>
            <person name="Aoki S."/>
            <person name="Ashton N."/>
            <person name="Barbazuk W.B."/>
            <person name="Barker E."/>
            <person name="Bennetzen J."/>
            <person name="Bezanilla M."/>
            <person name="Blankenship R."/>
            <person name="Cho S.H."/>
            <person name="Dutcher S."/>
            <person name="Estelle M."/>
            <person name="Fawcett J.A."/>
            <person name="Gundlach H."/>
            <person name="Hanada K."/>
            <person name="Heyl A."/>
            <person name="Hicks K.A."/>
            <person name="Hugh J."/>
            <person name="Lohr M."/>
            <person name="Mayer K."/>
            <person name="Melkozernov A."/>
            <person name="Murata T."/>
            <person name="Nelson D."/>
            <person name="Pils B."/>
            <person name="Prigge M."/>
            <person name="Reiss B."/>
            <person name="Renner T."/>
            <person name="Rombauts S."/>
            <person name="Rushton P."/>
            <person name="Sanderfoot A."/>
            <person name="Schween G."/>
            <person name="Shiu S.-H."/>
            <person name="Stueber K."/>
            <person name="Theodoulou F.L."/>
            <person name="Tu H."/>
            <person name="Van de Peer Y."/>
            <person name="Verrier P.J."/>
            <person name="Waters E."/>
            <person name="Wood A."/>
            <person name="Yang L."/>
            <person name="Cove D."/>
            <person name="Cuming A."/>
            <person name="Hasebe M."/>
            <person name="Lucas S."/>
            <person name="Mishler D.B."/>
            <person name="Reski R."/>
            <person name="Grigoriev I."/>
            <person name="Quatrano R.S."/>
            <person name="Boore J.L."/>
        </authorList>
    </citation>
    <scope>NUCLEOTIDE SEQUENCE [LARGE SCALE GENOMIC DNA]</scope>
    <source>
        <strain evidence="2 3">cv. Gransden 2004</strain>
    </source>
</reference>
<sequence length="67" mass="7496">MSTFTIQAPHGPRIMPPGNHQELDLWFGIVSWWHLFSLNSSIAHSIRSPFVVVIGALFLDGIRILGI</sequence>
<organism evidence="1">
    <name type="scientific">Physcomitrium patens</name>
    <name type="common">Spreading-leaved earth moss</name>
    <name type="synonym">Physcomitrella patens</name>
    <dbReference type="NCBI Taxonomy" id="3218"/>
    <lineage>
        <taxon>Eukaryota</taxon>
        <taxon>Viridiplantae</taxon>
        <taxon>Streptophyta</taxon>
        <taxon>Embryophyta</taxon>
        <taxon>Bryophyta</taxon>
        <taxon>Bryophytina</taxon>
        <taxon>Bryopsida</taxon>
        <taxon>Funariidae</taxon>
        <taxon>Funariales</taxon>
        <taxon>Funariaceae</taxon>
        <taxon>Physcomitrium</taxon>
    </lineage>
</organism>
<dbReference type="Gramene" id="Pp3c21_4320V3.1">
    <property type="protein sequence ID" value="Pp3c21_4320V3.1"/>
    <property type="gene ID" value="Pp3c21_4320"/>
</dbReference>
<name>A0A2K1IQN2_PHYPA</name>
<evidence type="ECO:0000313" key="3">
    <source>
        <dbReference type="Proteomes" id="UP000006727"/>
    </source>
</evidence>
<dbReference type="AlphaFoldDB" id="A0A2K1IQN2"/>
<evidence type="ECO:0000313" key="1">
    <source>
        <dbReference type="EMBL" id="PNR31589.1"/>
    </source>
</evidence>
<gene>
    <name evidence="1" type="ORF">PHYPA_025710</name>
</gene>
<dbReference type="EnsemblPlants" id="Pp3c21_4320V3.1">
    <property type="protein sequence ID" value="Pp3c21_4320V3.1"/>
    <property type="gene ID" value="Pp3c21_4320"/>
</dbReference>
<protein>
    <submittedName>
        <fullName evidence="1 2">Uncharacterized protein</fullName>
    </submittedName>
</protein>
<accession>A0A2K1IQN2</accession>
<keyword evidence="3" id="KW-1185">Reference proteome</keyword>
<reference evidence="2" key="3">
    <citation type="submission" date="2020-12" db="UniProtKB">
        <authorList>
            <consortium name="EnsemblPlants"/>
        </authorList>
    </citation>
    <scope>IDENTIFICATION</scope>
</reference>
<dbReference type="Proteomes" id="UP000006727">
    <property type="component" value="Chromosome 21"/>
</dbReference>
<dbReference type="InParanoid" id="A0A2K1IQN2"/>